<dbReference type="FunFam" id="1.10.110.10:FF:000001">
    <property type="entry name" value="Bifunctional inhibitor/lipid-transfer protein/seed storage 2S albumin superfamily protein"/>
    <property type="match status" value="1"/>
</dbReference>
<comment type="subcellular location">
    <subcellularLocation>
        <location evidence="1">Cell membrane</location>
        <topology evidence="1">Lipid-anchor</topology>
        <topology evidence="1">GPI-anchor</topology>
    </subcellularLocation>
</comment>
<evidence type="ECO:0000256" key="8">
    <source>
        <dbReference type="SAM" id="MobiDB-lite"/>
    </source>
</evidence>
<evidence type="ECO:0000313" key="12">
    <source>
        <dbReference type="Proteomes" id="UP000655225"/>
    </source>
</evidence>
<feature type="signal peptide" evidence="9">
    <location>
        <begin position="1"/>
        <end position="21"/>
    </location>
</feature>
<keyword evidence="3" id="KW-0472">Membrane</keyword>
<dbReference type="InterPro" id="IPR016140">
    <property type="entry name" value="Bifunc_inhib/LTP/seed_store"/>
</dbReference>
<sequence length="183" mass="18461">MMKLCIFFCVLAIWATPVVNSGAPQNAPAPSADCNTLIFNMVDCLSFVSNGSTDSKPQGSCCSGLKTVLKAEPECICEAFKNSAQLGVVLNVTKAITLPASCGVSAPSLSNCELSTAPGASPGQSPSPKSAPMPPTADTPATAPTGRISDEAPASAPTHSGASATTISFVALVSIVVASFSYF</sequence>
<dbReference type="EMBL" id="JABCRI010000006">
    <property type="protein sequence ID" value="KAF8404553.1"/>
    <property type="molecule type" value="Genomic_DNA"/>
</dbReference>
<dbReference type="PRINTS" id="PR00382">
    <property type="entry name" value="LIPIDTRNSFER"/>
</dbReference>
<name>A0A835DHH1_TETSI</name>
<dbReference type="GO" id="GO:0008289">
    <property type="term" value="F:lipid binding"/>
    <property type="evidence" value="ECO:0007669"/>
    <property type="project" value="InterPro"/>
</dbReference>
<evidence type="ECO:0000313" key="11">
    <source>
        <dbReference type="EMBL" id="KAF8404553.1"/>
    </source>
</evidence>
<keyword evidence="4 9" id="KW-0732">Signal</keyword>
<dbReference type="InterPro" id="IPR036312">
    <property type="entry name" value="Bifun_inhib/LTP/seed_sf"/>
</dbReference>
<dbReference type="PANTHER" id="PTHR33044">
    <property type="entry name" value="BIFUNCTIONAL INHIBITOR/LIPID-TRANSFER PROTEIN/SEED STORAGE 2S ALBUMIN SUPERFAMILY PROTEIN-RELATED"/>
    <property type="match status" value="1"/>
</dbReference>
<proteinExistence type="inferred from homology"/>
<dbReference type="GO" id="GO:0005886">
    <property type="term" value="C:plasma membrane"/>
    <property type="evidence" value="ECO:0007669"/>
    <property type="project" value="UniProtKB-SubCell"/>
</dbReference>
<comment type="similarity">
    <text evidence="2">Belongs to the plant LTP family.</text>
</comment>
<evidence type="ECO:0000259" key="10">
    <source>
        <dbReference type="SMART" id="SM00499"/>
    </source>
</evidence>
<dbReference type="Gene3D" id="1.10.110.10">
    <property type="entry name" value="Plant lipid-transfer and hydrophobic proteins"/>
    <property type="match status" value="1"/>
</dbReference>
<dbReference type="SMART" id="SM00499">
    <property type="entry name" value="AAI"/>
    <property type="match status" value="1"/>
</dbReference>
<dbReference type="InterPro" id="IPR043325">
    <property type="entry name" value="LTSS"/>
</dbReference>
<feature type="chain" id="PRO_5032966273" description="Bifunctional inhibitor/plant lipid transfer protein/seed storage helical domain-containing protein" evidence="9">
    <location>
        <begin position="22"/>
        <end position="183"/>
    </location>
</feature>
<evidence type="ECO:0000256" key="9">
    <source>
        <dbReference type="SAM" id="SignalP"/>
    </source>
</evidence>
<evidence type="ECO:0000256" key="7">
    <source>
        <dbReference type="ARBA" id="ARBA00023288"/>
    </source>
</evidence>
<keyword evidence="5" id="KW-1015">Disulfide bond</keyword>
<keyword evidence="6" id="KW-0325">Glycoprotein</keyword>
<feature type="region of interest" description="Disordered" evidence="8">
    <location>
        <begin position="115"/>
        <end position="161"/>
    </location>
</feature>
<dbReference type="CDD" id="cd00010">
    <property type="entry name" value="AAI_LTSS"/>
    <property type="match status" value="1"/>
</dbReference>
<dbReference type="SUPFAM" id="SSF47699">
    <property type="entry name" value="Bifunctional inhibitor/lipid-transfer protein/seed storage 2S albumin"/>
    <property type="match status" value="1"/>
</dbReference>
<reference evidence="11 12" key="1">
    <citation type="submission" date="2020-04" db="EMBL/GenBank/DDBJ databases">
        <title>Plant Genome Project.</title>
        <authorList>
            <person name="Zhang R.-G."/>
        </authorList>
    </citation>
    <scope>NUCLEOTIDE SEQUENCE [LARGE SCALE GENOMIC DNA]</scope>
    <source>
        <strain evidence="11">YNK0</strain>
        <tissue evidence="11">Leaf</tissue>
    </source>
</reference>
<keyword evidence="7" id="KW-0449">Lipoprotein</keyword>
<gene>
    <name evidence="11" type="ORF">HHK36_009440</name>
</gene>
<evidence type="ECO:0000256" key="6">
    <source>
        <dbReference type="ARBA" id="ARBA00023180"/>
    </source>
</evidence>
<dbReference type="OMA" id="EPECICE"/>
<accession>A0A835DHH1</accession>
<evidence type="ECO:0000256" key="4">
    <source>
        <dbReference type="ARBA" id="ARBA00022729"/>
    </source>
</evidence>
<dbReference type="AlphaFoldDB" id="A0A835DHH1"/>
<dbReference type="InterPro" id="IPR000528">
    <property type="entry name" value="Plant_nsLTP"/>
</dbReference>
<dbReference type="GO" id="GO:0098552">
    <property type="term" value="C:side of membrane"/>
    <property type="evidence" value="ECO:0007669"/>
    <property type="project" value="UniProtKB-KW"/>
</dbReference>
<evidence type="ECO:0000256" key="5">
    <source>
        <dbReference type="ARBA" id="ARBA00023157"/>
    </source>
</evidence>
<organism evidence="11 12">
    <name type="scientific">Tetracentron sinense</name>
    <name type="common">Spur-leaf</name>
    <dbReference type="NCBI Taxonomy" id="13715"/>
    <lineage>
        <taxon>Eukaryota</taxon>
        <taxon>Viridiplantae</taxon>
        <taxon>Streptophyta</taxon>
        <taxon>Embryophyta</taxon>
        <taxon>Tracheophyta</taxon>
        <taxon>Spermatophyta</taxon>
        <taxon>Magnoliopsida</taxon>
        <taxon>Trochodendrales</taxon>
        <taxon>Trochodendraceae</taxon>
        <taxon>Tetracentron</taxon>
    </lineage>
</organism>
<dbReference type="GO" id="GO:0006869">
    <property type="term" value="P:lipid transport"/>
    <property type="evidence" value="ECO:0007669"/>
    <property type="project" value="InterPro"/>
</dbReference>
<evidence type="ECO:0000256" key="2">
    <source>
        <dbReference type="ARBA" id="ARBA00009748"/>
    </source>
</evidence>
<dbReference type="Pfam" id="PF14368">
    <property type="entry name" value="LTP_2"/>
    <property type="match status" value="1"/>
</dbReference>
<protein>
    <recommendedName>
        <fullName evidence="10">Bifunctional inhibitor/plant lipid transfer protein/seed storage helical domain-containing protein</fullName>
    </recommendedName>
</protein>
<evidence type="ECO:0000256" key="3">
    <source>
        <dbReference type="ARBA" id="ARBA00022622"/>
    </source>
</evidence>
<dbReference type="OrthoDB" id="659547at2759"/>
<evidence type="ECO:0000256" key="1">
    <source>
        <dbReference type="ARBA" id="ARBA00004609"/>
    </source>
</evidence>
<dbReference type="Proteomes" id="UP000655225">
    <property type="component" value="Unassembled WGS sequence"/>
</dbReference>
<feature type="domain" description="Bifunctional inhibitor/plant lipid transfer protein/seed storage helical" evidence="10">
    <location>
        <begin position="34"/>
        <end position="112"/>
    </location>
</feature>
<keyword evidence="3" id="KW-0336">GPI-anchor</keyword>
<keyword evidence="12" id="KW-1185">Reference proteome</keyword>
<comment type="caution">
    <text evidence="11">The sequence shown here is derived from an EMBL/GenBank/DDBJ whole genome shotgun (WGS) entry which is preliminary data.</text>
</comment>
<feature type="compositionally biased region" description="Low complexity" evidence="8">
    <location>
        <begin position="115"/>
        <end position="128"/>
    </location>
</feature>